<name>A0A8X8C0K8_POPTO</name>
<dbReference type="AlphaFoldDB" id="A0A8X8C0K8"/>
<organism evidence="1 2">
    <name type="scientific">Populus tomentosa</name>
    <name type="common">Chinese white poplar</name>
    <dbReference type="NCBI Taxonomy" id="118781"/>
    <lineage>
        <taxon>Eukaryota</taxon>
        <taxon>Viridiplantae</taxon>
        <taxon>Streptophyta</taxon>
        <taxon>Embryophyta</taxon>
        <taxon>Tracheophyta</taxon>
        <taxon>Spermatophyta</taxon>
        <taxon>Magnoliopsida</taxon>
        <taxon>eudicotyledons</taxon>
        <taxon>Gunneridae</taxon>
        <taxon>Pentapetalae</taxon>
        <taxon>rosids</taxon>
        <taxon>fabids</taxon>
        <taxon>Malpighiales</taxon>
        <taxon>Salicaceae</taxon>
        <taxon>Saliceae</taxon>
        <taxon>Populus</taxon>
    </lineage>
</organism>
<evidence type="ECO:0000313" key="2">
    <source>
        <dbReference type="Proteomes" id="UP000886885"/>
    </source>
</evidence>
<accession>A0A8X8C0K8</accession>
<keyword evidence="2" id="KW-1185">Reference proteome</keyword>
<sequence>MELGSIMEFLDNNPLWSLLQLEFLQRVIFCGADIEGSTQSEEALSSSKSRGRTLDLLKKACIMR</sequence>
<protein>
    <submittedName>
        <fullName evidence="1">Uncharacterized protein</fullName>
    </submittedName>
</protein>
<gene>
    <name evidence="1" type="ORF">POTOM_060993</name>
</gene>
<comment type="caution">
    <text evidence="1">The sequence shown here is derived from an EMBL/GenBank/DDBJ whole genome shotgun (WGS) entry which is preliminary data.</text>
</comment>
<dbReference type="EMBL" id="JAAWWB010001136">
    <property type="protein sequence ID" value="KAG6736265.1"/>
    <property type="molecule type" value="Genomic_DNA"/>
</dbReference>
<proteinExistence type="predicted"/>
<dbReference type="Proteomes" id="UP000886885">
    <property type="component" value="Unassembled WGS sequence"/>
</dbReference>
<reference evidence="1" key="1">
    <citation type="journal article" date="2020" name="bioRxiv">
        <title>Hybrid origin of Populus tomentosa Carr. identified through genome sequencing and phylogenomic analysis.</title>
        <authorList>
            <person name="An X."/>
            <person name="Gao K."/>
            <person name="Chen Z."/>
            <person name="Li J."/>
            <person name="Yang X."/>
            <person name="Yang X."/>
            <person name="Zhou J."/>
            <person name="Guo T."/>
            <person name="Zhao T."/>
            <person name="Huang S."/>
            <person name="Miao D."/>
            <person name="Khan W.U."/>
            <person name="Rao P."/>
            <person name="Ye M."/>
            <person name="Lei B."/>
            <person name="Liao W."/>
            <person name="Wang J."/>
            <person name="Ji L."/>
            <person name="Li Y."/>
            <person name="Guo B."/>
            <person name="Mustafa N.S."/>
            <person name="Li S."/>
            <person name="Yun Q."/>
            <person name="Keller S.R."/>
            <person name="Mao J."/>
            <person name="Zhang R."/>
            <person name="Strauss S.H."/>
        </authorList>
    </citation>
    <scope>NUCLEOTIDE SEQUENCE</scope>
    <source>
        <strain evidence="1">GM15</strain>
        <tissue evidence="1">Leaf</tissue>
    </source>
</reference>
<evidence type="ECO:0000313" key="1">
    <source>
        <dbReference type="EMBL" id="KAG6736265.1"/>
    </source>
</evidence>